<proteinExistence type="predicted"/>
<feature type="chain" id="PRO_5021786998" evidence="2">
    <location>
        <begin position="20"/>
        <end position="135"/>
    </location>
</feature>
<reference evidence="3 4" key="1">
    <citation type="submission" date="2019-07" db="EMBL/GenBank/DDBJ databases">
        <title>Diversity of Bacteria from Kongsfjorden, Arctic.</title>
        <authorList>
            <person name="Yu Y."/>
        </authorList>
    </citation>
    <scope>NUCLEOTIDE SEQUENCE [LARGE SCALE GENOMIC DNA]</scope>
    <source>
        <strain evidence="3 4">SM1923</strain>
    </source>
</reference>
<organism evidence="3 4">
    <name type="scientific">Cobetia crustatorum</name>
    <dbReference type="NCBI Taxonomy" id="553385"/>
    <lineage>
        <taxon>Bacteria</taxon>
        <taxon>Pseudomonadati</taxon>
        <taxon>Pseudomonadota</taxon>
        <taxon>Gammaproteobacteria</taxon>
        <taxon>Oceanospirillales</taxon>
        <taxon>Halomonadaceae</taxon>
        <taxon>Cobetia</taxon>
    </lineage>
</organism>
<dbReference type="EMBL" id="VNFH01000007">
    <property type="protein sequence ID" value="TVU69598.1"/>
    <property type="molecule type" value="Genomic_DNA"/>
</dbReference>
<feature type="transmembrane region" description="Helical" evidence="1">
    <location>
        <begin position="98"/>
        <end position="119"/>
    </location>
</feature>
<keyword evidence="1" id="KW-0812">Transmembrane</keyword>
<comment type="caution">
    <text evidence="3">The sequence shown here is derived from an EMBL/GenBank/DDBJ whole genome shotgun (WGS) entry which is preliminary data.</text>
</comment>
<accession>A0A558HKL2</accession>
<feature type="transmembrane region" description="Helical" evidence="1">
    <location>
        <begin position="39"/>
        <end position="61"/>
    </location>
</feature>
<keyword evidence="2" id="KW-0732">Signal</keyword>
<gene>
    <name evidence="3" type="ORF">FQP86_10800</name>
</gene>
<keyword evidence="1" id="KW-1133">Transmembrane helix</keyword>
<dbReference type="AlphaFoldDB" id="A0A558HKL2"/>
<dbReference type="RefSeq" id="WP_144727638.1">
    <property type="nucleotide sequence ID" value="NZ_CAWOWR010000127.1"/>
</dbReference>
<evidence type="ECO:0000256" key="1">
    <source>
        <dbReference type="SAM" id="Phobius"/>
    </source>
</evidence>
<keyword evidence="1" id="KW-0472">Membrane</keyword>
<evidence type="ECO:0000313" key="4">
    <source>
        <dbReference type="Proteomes" id="UP000319941"/>
    </source>
</evidence>
<feature type="transmembrane region" description="Helical" evidence="1">
    <location>
        <begin position="73"/>
        <end position="92"/>
    </location>
</feature>
<protein>
    <submittedName>
        <fullName evidence="3">Uncharacterized protein</fullName>
    </submittedName>
</protein>
<evidence type="ECO:0000313" key="3">
    <source>
        <dbReference type="EMBL" id="TVU69598.1"/>
    </source>
</evidence>
<name>A0A558HKL2_9GAMM</name>
<feature type="signal peptide" evidence="2">
    <location>
        <begin position="1"/>
        <end position="19"/>
    </location>
</feature>
<keyword evidence="4" id="KW-1185">Reference proteome</keyword>
<sequence length="135" mass="14422">MKKWSIGVAVLLSATLVSAGCYAEGGTELAVAGESWLSILRSHPVELASMAVMIGALLVTIKIRNPAIYFAPAYLQGVLPLLKLILVGPHWLETSTTSGLVMTLGLTVAIELMVVMFALTLHRLYKARQTVSASQ</sequence>
<dbReference type="PROSITE" id="PS51257">
    <property type="entry name" value="PROKAR_LIPOPROTEIN"/>
    <property type="match status" value="1"/>
</dbReference>
<evidence type="ECO:0000256" key="2">
    <source>
        <dbReference type="SAM" id="SignalP"/>
    </source>
</evidence>
<dbReference type="Proteomes" id="UP000319941">
    <property type="component" value="Unassembled WGS sequence"/>
</dbReference>